<reference evidence="7 8" key="1">
    <citation type="submission" date="2021-05" db="EMBL/GenBank/DDBJ databases">
        <title>Staphylococcus fleurettii isolated from lake water in First Nation community in Manitoba, Canada.</title>
        <authorList>
            <person name="Bashar S."/>
            <person name="Murdock A."/>
            <person name="Patidar R."/>
            <person name="Golding G."/>
            <person name="Farenhorst A."/>
            <person name="Kumar A."/>
        </authorList>
    </citation>
    <scope>NUCLEOTIDE SEQUENCE [LARGE SCALE GENOMIC DNA]</scope>
    <source>
        <strain evidence="7 8">SF002</strain>
    </source>
</reference>
<evidence type="ECO:0000313" key="8">
    <source>
        <dbReference type="Proteomes" id="UP000681586"/>
    </source>
</evidence>
<feature type="region of interest" description="Disordered" evidence="5">
    <location>
        <begin position="1"/>
        <end position="28"/>
    </location>
</feature>
<evidence type="ECO:0000256" key="5">
    <source>
        <dbReference type="SAM" id="MobiDB-lite"/>
    </source>
</evidence>
<keyword evidence="7" id="KW-0255">Endonuclease</keyword>
<dbReference type="GO" id="GO:0004519">
    <property type="term" value="F:endonuclease activity"/>
    <property type="evidence" value="ECO:0007669"/>
    <property type="project" value="UniProtKB-KW"/>
</dbReference>
<dbReference type="EMBL" id="JAGXBM010000001">
    <property type="protein sequence ID" value="MBS3696040.1"/>
    <property type="molecule type" value="Genomic_DNA"/>
</dbReference>
<feature type="domain" description="HNH" evidence="6">
    <location>
        <begin position="67"/>
        <end position="118"/>
    </location>
</feature>
<evidence type="ECO:0000259" key="6">
    <source>
        <dbReference type="Pfam" id="PF01844"/>
    </source>
</evidence>
<dbReference type="Pfam" id="PF01844">
    <property type="entry name" value="HNH"/>
    <property type="match status" value="1"/>
</dbReference>
<evidence type="ECO:0000313" key="7">
    <source>
        <dbReference type="EMBL" id="MBS3696040.1"/>
    </source>
</evidence>
<organism evidence="7 8">
    <name type="scientific">Mammaliicoccus fleurettii</name>
    <dbReference type="NCBI Taxonomy" id="150056"/>
    <lineage>
        <taxon>Bacteria</taxon>
        <taxon>Bacillati</taxon>
        <taxon>Bacillota</taxon>
        <taxon>Bacilli</taxon>
        <taxon>Bacillales</taxon>
        <taxon>Staphylococcaceae</taxon>
        <taxon>Mammaliicoccus</taxon>
    </lineage>
</organism>
<evidence type="ECO:0000256" key="4">
    <source>
        <dbReference type="ARBA" id="ARBA00040194"/>
    </source>
</evidence>
<name>A0ABS5MJF9_9STAP</name>
<comment type="similarity">
    <text evidence="3">Belongs to the HNH nuclease family.</text>
</comment>
<evidence type="ECO:0000256" key="3">
    <source>
        <dbReference type="ARBA" id="ARBA00038412"/>
    </source>
</evidence>
<evidence type="ECO:0000256" key="1">
    <source>
        <dbReference type="ARBA" id="ARBA00022722"/>
    </source>
</evidence>
<dbReference type="InterPro" id="IPR002711">
    <property type="entry name" value="HNH"/>
</dbReference>
<dbReference type="Proteomes" id="UP000681586">
    <property type="component" value="Unassembled WGS sequence"/>
</dbReference>
<gene>
    <name evidence="7" type="ORF">JJQ58_00920</name>
</gene>
<dbReference type="PANTHER" id="PTHR41286">
    <property type="entry name" value="HNH NUCLEASE YAJD-RELATED"/>
    <property type="match status" value="1"/>
</dbReference>
<comment type="caution">
    <text evidence="7">The sequence shown here is derived from an EMBL/GenBank/DDBJ whole genome shotgun (WGS) entry which is preliminary data.</text>
</comment>
<proteinExistence type="inferred from homology"/>
<sequence>MTFMQPKVRLGSKTMTQEQLQEHKRHNSKRYNLSVRDKYDKDYTKFYQSKEWRKTRSIVLTKHMHMCKQCIADGLAVNRSKRLIVHHVIELKDDWEKRLDVNNLEVLCGVCHNKLHKRKY</sequence>
<dbReference type="CDD" id="cd00085">
    <property type="entry name" value="HNHc"/>
    <property type="match status" value="1"/>
</dbReference>
<dbReference type="PANTHER" id="PTHR41286:SF1">
    <property type="entry name" value="HNH NUCLEASE YAJD-RELATED"/>
    <property type="match status" value="1"/>
</dbReference>
<keyword evidence="1" id="KW-0540">Nuclease</keyword>
<accession>A0ABS5MJF9</accession>
<evidence type="ECO:0000256" key="2">
    <source>
        <dbReference type="ARBA" id="ARBA00022801"/>
    </source>
</evidence>
<keyword evidence="8" id="KW-1185">Reference proteome</keyword>
<protein>
    <recommendedName>
        <fullName evidence="4">Putative HNH nuclease YajD</fullName>
    </recommendedName>
</protein>
<keyword evidence="2" id="KW-0378">Hydrolase</keyword>
<dbReference type="InterPro" id="IPR003615">
    <property type="entry name" value="HNH_nuc"/>
</dbReference>